<dbReference type="EC" id="2.3.1.108" evidence="3"/>
<dbReference type="Pfam" id="PF05301">
    <property type="entry name" value="Acetyltransf_16"/>
    <property type="match status" value="1"/>
</dbReference>
<evidence type="ECO:0000256" key="3">
    <source>
        <dbReference type="HAMAP-Rule" id="MF_03130"/>
    </source>
</evidence>
<feature type="domain" description="N-acetyltransferase" evidence="5">
    <location>
        <begin position="2"/>
        <end position="184"/>
    </location>
</feature>
<sequence>MVDVQYDFSAIFTEPIQRLDRIQLLRFNPRKYWAVEKAIDKMGELSTKAQGLKRVITSYQKMLDHEEEQIIYIMWKRSQDKENMSQLIGILKVGRKKLYLRDAQEQPFEEKPLCILDFYVNEPLQRRGRGHELYEFMLQSECISAHDIAIDKPSDAFLQFLEKYYSLSKPLWQSTNFVVFPSFFKDKTALVSNELKEEKRRGARSAKMSSDDFIPSPAQPRDSASGIIHGTGSIFNRQ</sequence>
<comment type="catalytic activity">
    <reaction evidence="3">
        <text>L-lysyl-[alpha-tubulin] + acetyl-CoA = N(6)-acetyl-L-lysyl-[alpha-tubulin] + CoA + H(+)</text>
        <dbReference type="Rhea" id="RHEA:15277"/>
        <dbReference type="Rhea" id="RHEA-COMP:11278"/>
        <dbReference type="Rhea" id="RHEA-COMP:11279"/>
        <dbReference type="ChEBI" id="CHEBI:15378"/>
        <dbReference type="ChEBI" id="CHEBI:29969"/>
        <dbReference type="ChEBI" id="CHEBI:57287"/>
        <dbReference type="ChEBI" id="CHEBI:57288"/>
        <dbReference type="ChEBI" id="CHEBI:61930"/>
        <dbReference type="EC" id="2.3.1.108"/>
    </reaction>
</comment>
<comment type="caution">
    <text evidence="3">Lacks conserved residue(s) required for the propagation of feature annotation.</text>
</comment>
<gene>
    <name evidence="6" type="ORF">WR25_12566</name>
</gene>
<organism evidence="6 7">
    <name type="scientific">Diploscapter pachys</name>
    <dbReference type="NCBI Taxonomy" id="2018661"/>
    <lineage>
        <taxon>Eukaryota</taxon>
        <taxon>Metazoa</taxon>
        <taxon>Ecdysozoa</taxon>
        <taxon>Nematoda</taxon>
        <taxon>Chromadorea</taxon>
        <taxon>Rhabditida</taxon>
        <taxon>Rhabditina</taxon>
        <taxon>Rhabditomorpha</taxon>
        <taxon>Rhabditoidea</taxon>
        <taxon>Rhabditidae</taxon>
        <taxon>Diploscapter</taxon>
    </lineage>
</organism>
<evidence type="ECO:0000256" key="2">
    <source>
        <dbReference type="ARBA" id="ARBA00023315"/>
    </source>
</evidence>
<dbReference type="Gene3D" id="3.40.630.30">
    <property type="match status" value="1"/>
</dbReference>
<dbReference type="PROSITE" id="PS51730">
    <property type="entry name" value="GNAT_ATAT"/>
    <property type="match status" value="1"/>
</dbReference>
<keyword evidence="7" id="KW-1185">Reference proteome</keyword>
<evidence type="ECO:0000313" key="7">
    <source>
        <dbReference type="Proteomes" id="UP000218231"/>
    </source>
</evidence>
<name>A0A2A2KTB7_9BILA</name>
<dbReference type="OrthoDB" id="447510at2759"/>
<comment type="function">
    <text evidence="3">Specifically acetylates 'Lys-40' in alpha-tubulin on the lumenal side of microtubules. Promotes microtubule destabilization and accelerates microtubule dynamics; this activity may be independent of acetylation activity. Acetylates alpha-tubulin with a slow enzymatic rate, due to a catalytic site that is not optimized for acetyl transfer. Enters the microtubule through each end and diffuses quickly throughout the lumen of microtubules. Acetylates only long/old microtubules because of its slow acetylation rate since it does not have time to act on dynamically unstable microtubules before the enzyme is released.</text>
</comment>
<feature type="region of interest" description="Disordered" evidence="4">
    <location>
        <begin position="201"/>
        <end position="238"/>
    </location>
</feature>
<comment type="caution">
    <text evidence="6">The sequence shown here is derived from an EMBL/GenBank/DDBJ whole genome shotgun (WGS) entry which is preliminary data.</text>
</comment>
<proteinExistence type="inferred from homology"/>
<feature type="site" description="Crucial for catalytic activity" evidence="3">
    <location>
        <position position="50"/>
    </location>
</feature>
<dbReference type="Proteomes" id="UP000218231">
    <property type="component" value="Unassembled WGS sequence"/>
</dbReference>
<dbReference type="PANTHER" id="PTHR12327">
    <property type="entry name" value="ALPHA-TUBULIN N-ACETYLTRANSFERASE 1"/>
    <property type="match status" value="1"/>
</dbReference>
<feature type="binding site" evidence="3">
    <location>
        <begin position="118"/>
        <end position="131"/>
    </location>
    <ligand>
        <name>acetyl-CoA</name>
        <dbReference type="ChEBI" id="CHEBI:57288"/>
    </ligand>
</feature>
<evidence type="ECO:0000259" key="5">
    <source>
        <dbReference type="PROSITE" id="PS51730"/>
    </source>
</evidence>
<dbReference type="GO" id="GO:0048666">
    <property type="term" value="P:neuron development"/>
    <property type="evidence" value="ECO:0007669"/>
    <property type="project" value="UniProtKB-UniRule"/>
</dbReference>
<dbReference type="HAMAP" id="MF_03130">
    <property type="entry name" value="mec17"/>
    <property type="match status" value="1"/>
</dbReference>
<dbReference type="InterPro" id="IPR038746">
    <property type="entry name" value="Atat"/>
</dbReference>
<evidence type="ECO:0000256" key="4">
    <source>
        <dbReference type="SAM" id="MobiDB-lite"/>
    </source>
</evidence>
<protein>
    <recommendedName>
        <fullName evidence="3">Alpha-tubulin N-acetyltransferase</fullName>
        <shortName evidence="3">Alpha-TAT</shortName>
        <shortName evidence="3">TAT</shortName>
        <ecNumber evidence="3">2.3.1.108</ecNumber>
    </recommendedName>
    <alternativeName>
        <fullName evidence="3">Acetyltransferase mec-17 homolog</fullName>
    </alternativeName>
</protein>
<evidence type="ECO:0000256" key="1">
    <source>
        <dbReference type="ARBA" id="ARBA00022679"/>
    </source>
</evidence>
<dbReference type="EMBL" id="LIAE01007752">
    <property type="protein sequence ID" value="PAV77171.1"/>
    <property type="molecule type" value="Genomic_DNA"/>
</dbReference>
<dbReference type="GO" id="GO:0005874">
    <property type="term" value="C:microtubule"/>
    <property type="evidence" value="ECO:0007669"/>
    <property type="project" value="InterPro"/>
</dbReference>
<keyword evidence="2 3" id="KW-0012">Acyltransferase</keyword>
<dbReference type="GO" id="GO:0070507">
    <property type="term" value="P:regulation of microtubule cytoskeleton organization"/>
    <property type="evidence" value="ECO:0007669"/>
    <property type="project" value="UniProtKB-UniRule"/>
</dbReference>
<dbReference type="InterPro" id="IPR007965">
    <property type="entry name" value="GNAT_ATAT"/>
</dbReference>
<dbReference type="GO" id="GO:0019799">
    <property type="term" value="F:tubulin N-acetyltransferase activity"/>
    <property type="evidence" value="ECO:0007669"/>
    <property type="project" value="UniProtKB-UniRule"/>
</dbReference>
<keyword evidence="1 3" id="KW-0808">Transferase</keyword>
<dbReference type="STRING" id="2018661.A0A2A2KTB7"/>
<comment type="similarity">
    <text evidence="3">Belongs to the acetyltransferase ATAT1 family.</text>
</comment>
<dbReference type="AlphaFoldDB" id="A0A2A2KTB7"/>
<accession>A0A2A2KTB7</accession>
<reference evidence="6 7" key="1">
    <citation type="journal article" date="2017" name="Curr. Biol.">
        <title>Genome architecture and evolution of a unichromosomal asexual nematode.</title>
        <authorList>
            <person name="Fradin H."/>
            <person name="Zegar C."/>
            <person name="Gutwein M."/>
            <person name="Lucas J."/>
            <person name="Kovtun M."/>
            <person name="Corcoran D."/>
            <person name="Baugh L.R."/>
            <person name="Kiontke K."/>
            <person name="Gunsalus K."/>
            <person name="Fitch D.H."/>
            <person name="Piano F."/>
        </authorList>
    </citation>
    <scope>NUCLEOTIDE SEQUENCE [LARGE SCALE GENOMIC DNA]</scope>
    <source>
        <strain evidence="6">PF1309</strain>
    </source>
</reference>
<evidence type="ECO:0000313" key="6">
    <source>
        <dbReference type="EMBL" id="PAV77171.1"/>
    </source>
</evidence>
<dbReference type="PANTHER" id="PTHR12327:SF1">
    <property type="entry name" value="ALPHA-TUBULIN N-ACETYLTRANSFERASE 2"/>
    <property type="match status" value="1"/>
</dbReference>